<feature type="compositionally biased region" description="Basic and acidic residues" evidence="1">
    <location>
        <begin position="552"/>
        <end position="573"/>
    </location>
</feature>
<sequence>METDDELPPRRTSTPLGRLDDQRAGFTAHASTSASAHEPYSSPRTRRPSPKSAGSALLPSKPQSLSQRESWERVRRATLAPDAFGSGLDAGGARRRASLRRIDVGAARAEEEGPFADASRWDGGGYSARSETSSLPPLTPEMDFRRRGSAVSTSSAFSSSPQSHTYPPLPNSHLSFKRHSVSSFGAYTINTIGDKSTTSSSMPLLRRQGTRESHESRPSSPTRRRSVGPGRRPGSSGGGPAAGPSRAHLDSSAASLYSFSETSSLHSYSPRPRQRATSTVSSSESGEGLRSGRKSWAREIEATGATGQVQRRGLLLELVDALEHCITSFAPSSDSGSADRSSSDASIASGTSPSGLAGGLTAFAAVSSPSLQSVDKNPLSASTTSTRSSSSTHAAGLATSQSAKLALVDEVRLLTHELIELVPDARHCLVAGRYGPLGGSGVPVSVSVRALLASLEGPGAAAAADPDWWPRRLARDCRALLEEAGLPTGQGTAAQTVWMLAAQLSEREEGSEDAGEDTPPPSLTAGAPGPAGAGLGAEALDARGAQGRPSAARKEELLQQGKQRWEKYRERQSALEQYADSPPL</sequence>
<feature type="compositionally biased region" description="Basic and acidic residues" evidence="1">
    <location>
        <begin position="100"/>
        <end position="111"/>
    </location>
</feature>
<name>A0AAV5GPX7_9BASI</name>
<feature type="compositionally biased region" description="Polar residues" evidence="1">
    <location>
        <begin position="191"/>
        <end position="202"/>
    </location>
</feature>
<feature type="region of interest" description="Disordered" evidence="1">
    <location>
        <begin position="1"/>
        <end position="171"/>
    </location>
</feature>
<feature type="region of interest" description="Disordered" evidence="1">
    <location>
        <begin position="191"/>
        <end position="294"/>
    </location>
</feature>
<feature type="compositionally biased region" description="Polar residues" evidence="1">
    <location>
        <begin position="252"/>
        <end position="267"/>
    </location>
</feature>
<evidence type="ECO:0000313" key="3">
    <source>
        <dbReference type="Proteomes" id="UP001342314"/>
    </source>
</evidence>
<dbReference type="EMBL" id="BQKY01000010">
    <property type="protein sequence ID" value="GJN92218.1"/>
    <property type="molecule type" value="Genomic_DNA"/>
</dbReference>
<feature type="compositionally biased region" description="Low complexity" evidence="1">
    <location>
        <begin position="380"/>
        <end position="392"/>
    </location>
</feature>
<feature type="compositionally biased region" description="Low complexity" evidence="1">
    <location>
        <begin position="149"/>
        <end position="163"/>
    </location>
</feature>
<feature type="compositionally biased region" description="Low complexity" evidence="1">
    <location>
        <begin position="277"/>
        <end position="288"/>
    </location>
</feature>
<gene>
    <name evidence="2" type="ORF">Rhopal_005248-T1</name>
</gene>
<comment type="caution">
    <text evidence="2">The sequence shown here is derived from an EMBL/GenBank/DDBJ whole genome shotgun (WGS) entry which is preliminary data.</text>
</comment>
<evidence type="ECO:0000256" key="1">
    <source>
        <dbReference type="SAM" id="MobiDB-lite"/>
    </source>
</evidence>
<dbReference type="Proteomes" id="UP001342314">
    <property type="component" value="Unassembled WGS sequence"/>
</dbReference>
<evidence type="ECO:0000313" key="2">
    <source>
        <dbReference type="EMBL" id="GJN92218.1"/>
    </source>
</evidence>
<dbReference type="AlphaFoldDB" id="A0AAV5GPX7"/>
<proteinExistence type="predicted"/>
<feature type="region of interest" description="Disordered" evidence="1">
    <location>
        <begin position="505"/>
        <end position="584"/>
    </location>
</feature>
<keyword evidence="3" id="KW-1185">Reference proteome</keyword>
<organism evidence="2 3">
    <name type="scientific">Rhodotorula paludigena</name>
    <dbReference type="NCBI Taxonomy" id="86838"/>
    <lineage>
        <taxon>Eukaryota</taxon>
        <taxon>Fungi</taxon>
        <taxon>Dikarya</taxon>
        <taxon>Basidiomycota</taxon>
        <taxon>Pucciniomycotina</taxon>
        <taxon>Microbotryomycetes</taxon>
        <taxon>Sporidiobolales</taxon>
        <taxon>Sporidiobolaceae</taxon>
        <taxon>Rhodotorula</taxon>
    </lineage>
</organism>
<feature type="compositionally biased region" description="Low complexity" evidence="1">
    <location>
        <begin position="536"/>
        <end position="545"/>
    </location>
</feature>
<feature type="region of interest" description="Disordered" evidence="1">
    <location>
        <begin position="372"/>
        <end position="395"/>
    </location>
</feature>
<protein>
    <submittedName>
        <fullName evidence="2">Uncharacterized protein</fullName>
    </submittedName>
</protein>
<feature type="region of interest" description="Disordered" evidence="1">
    <location>
        <begin position="330"/>
        <end position="350"/>
    </location>
</feature>
<feature type="compositionally biased region" description="Low complexity" evidence="1">
    <location>
        <begin position="27"/>
        <end position="43"/>
    </location>
</feature>
<reference evidence="2 3" key="1">
    <citation type="submission" date="2021-12" db="EMBL/GenBank/DDBJ databases">
        <title>High titer production of polyol ester of fatty acids by Rhodotorula paludigena BS15 towards product separation-free biomass refinery.</title>
        <authorList>
            <person name="Mano J."/>
            <person name="Ono H."/>
            <person name="Tanaka T."/>
            <person name="Naito K."/>
            <person name="Sushida H."/>
            <person name="Ike M."/>
            <person name="Tokuyasu K."/>
            <person name="Kitaoka M."/>
        </authorList>
    </citation>
    <scope>NUCLEOTIDE SEQUENCE [LARGE SCALE GENOMIC DNA]</scope>
    <source>
        <strain evidence="2 3">BS15</strain>
    </source>
</reference>
<accession>A0AAV5GPX7</accession>